<gene>
    <name evidence="2" type="ORF">CSOJ01_15867</name>
</gene>
<feature type="compositionally biased region" description="Low complexity" evidence="1">
    <location>
        <begin position="46"/>
        <end position="67"/>
    </location>
</feature>
<evidence type="ECO:0000256" key="1">
    <source>
        <dbReference type="SAM" id="MobiDB-lite"/>
    </source>
</evidence>
<name>A0A8H6MI00_9PEZI</name>
<organism evidence="2 3">
    <name type="scientific">Colletotrichum sojae</name>
    <dbReference type="NCBI Taxonomy" id="2175907"/>
    <lineage>
        <taxon>Eukaryota</taxon>
        <taxon>Fungi</taxon>
        <taxon>Dikarya</taxon>
        <taxon>Ascomycota</taxon>
        <taxon>Pezizomycotina</taxon>
        <taxon>Sordariomycetes</taxon>
        <taxon>Hypocreomycetidae</taxon>
        <taxon>Glomerellales</taxon>
        <taxon>Glomerellaceae</taxon>
        <taxon>Colletotrichum</taxon>
        <taxon>Colletotrichum orchidearum species complex</taxon>
    </lineage>
</organism>
<feature type="region of interest" description="Disordered" evidence="1">
    <location>
        <begin position="35"/>
        <end position="94"/>
    </location>
</feature>
<protein>
    <submittedName>
        <fullName evidence="2">Uncharacterized protein</fullName>
    </submittedName>
</protein>
<sequence length="94" mass="9546">MANSGIMHGQSSGNGNGKDVTFCKDAWLTLLARTPRSRDLRAAGDPAAPEPQSGAAPAAARARNRSSQLSHLGVRGGSPVQGGRIINLASVSAP</sequence>
<dbReference type="EMBL" id="WIGN01000800">
    <property type="protein sequence ID" value="KAF6783744.1"/>
    <property type="molecule type" value="Genomic_DNA"/>
</dbReference>
<accession>A0A8H6MI00</accession>
<proteinExistence type="predicted"/>
<dbReference type="Proteomes" id="UP000652219">
    <property type="component" value="Unassembled WGS sequence"/>
</dbReference>
<keyword evidence="3" id="KW-1185">Reference proteome</keyword>
<dbReference type="AlphaFoldDB" id="A0A8H6MI00"/>
<evidence type="ECO:0000313" key="3">
    <source>
        <dbReference type="Proteomes" id="UP000652219"/>
    </source>
</evidence>
<reference evidence="2 3" key="1">
    <citation type="journal article" date="2020" name="Phytopathology">
        <title>Genome Sequence Resources of Colletotrichum truncatum, C. plurivorum, C. musicola, and C. sojae: Four Species Pathogenic to Soybean (Glycine max).</title>
        <authorList>
            <person name="Rogerio F."/>
            <person name="Boufleur T.R."/>
            <person name="Ciampi-Guillardi M."/>
            <person name="Sukno S.A."/>
            <person name="Thon M.R."/>
            <person name="Massola Junior N.S."/>
            <person name="Baroncelli R."/>
        </authorList>
    </citation>
    <scope>NUCLEOTIDE SEQUENCE [LARGE SCALE GENOMIC DNA]</scope>
    <source>
        <strain evidence="2 3">LFN0009</strain>
    </source>
</reference>
<comment type="caution">
    <text evidence="2">The sequence shown here is derived from an EMBL/GenBank/DDBJ whole genome shotgun (WGS) entry which is preliminary data.</text>
</comment>
<evidence type="ECO:0000313" key="2">
    <source>
        <dbReference type="EMBL" id="KAF6783744.1"/>
    </source>
</evidence>